<proteinExistence type="predicted"/>
<accession>A0A6A5YLN3</accession>
<evidence type="ECO:0000256" key="1">
    <source>
        <dbReference type="ARBA" id="ARBA00022450"/>
    </source>
</evidence>
<keyword evidence="5" id="KW-1185">Reference proteome</keyword>
<dbReference type="OrthoDB" id="429813at2759"/>
<evidence type="ECO:0000259" key="3">
    <source>
        <dbReference type="Pfam" id="PF00501"/>
    </source>
</evidence>
<reference evidence="4" key="1">
    <citation type="journal article" date="2020" name="Stud. Mycol.">
        <title>101 Dothideomycetes genomes: a test case for predicting lifestyles and emergence of pathogens.</title>
        <authorList>
            <person name="Haridas S."/>
            <person name="Albert R."/>
            <person name="Binder M."/>
            <person name="Bloem J."/>
            <person name="Labutti K."/>
            <person name="Salamov A."/>
            <person name="Andreopoulos B."/>
            <person name="Baker S."/>
            <person name="Barry K."/>
            <person name="Bills G."/>
            <person name="Bluhm B."/>
            <person name="Cannon C."/>
            <person name="Castanera R."/>
            <person name="Culley D."/>
            <person name="Daum C."/>
            <person name="Ezra D."/>
            <person name="Gonzalez J."/>
            <person name="Henrissat B."/>
            <person name="Kuo A."/>
            <person name="Liang C."/>
            <person name="Lipzen A."/>
            <person name="Lutzoni F."/>
            <person name="Magnuson J."/>
            <person name="Mondo S."/>
            <person name="Nolan M."/>
            <person name="Ohm R."/>
            <person name="Pangilinan J."/>
            <person name="Park H.-J."/>
            <person name="Ramirez L."/>
            <person name="Alfaro M."/>
            <person name="Sun H."/>
            <person name="Tritt A."/>
            <person name="Yoshinaga Y."/>
            <person name="Zwiers L.-H."/>
            <person name="Turgeon B."/>
            <person name="Goodwin S."/>
            <person name="Spatafora J."/>
            <person name="Crous P."/>
            <person name="Grigoriev I."/>
        </authorList>
    </citation>
    <scope>NUCLEOTIDE SEQUENCE</scope>
    <source>
        <strain evidence="4">CBS 627.86</strain>
    </source>
</reference>
<dbReference type="AlphaFoldDB" id="A0A6A5YLN3"/>
<dbReference type="InterPro" id="IPR042099">
    <property type="entry name" value="ANL_N_sf"/>
</dbReference>
<evidence type="ECO:0000256" key="2">
    <source>
        <dbReference type="ARBA" id="ARBA00022553"/>
    </source>
</evidence>
<dbReference type="Pfam" id="PF23562">
    <property type="entry name" value="AMP-binding_C_3"/>
    <property type="match status" value="1"/>
</dbReference>
<dbReference type="InterPro" id="IPR000873">
    <property type="entry name" value="AMP-dep_synth/lig_dom"/>
</dbReference>
<evidence type="ECO:0000313" key="5">
    <source>
        <dbReference type="Proteomes" id="UP000799770"/>
    </source>
</evidence>
<dbReference type="InterPro" id="IPR020845">
    <property type="entry name" value="AMP-binding_CS"/>
</dbReference>
<protein>
    <recommendedName>
        <fullName evidence="3">AMP-dependent synthetase/ligase domain-containing protein</fullName>
    </recommendedName>
</protein>
<gene>
    <name evidence="4" type="ORF">BDV96DRAFT_505460</name>
</gene>
<dbReference type="PROSITE" id="PS00455">
    <property type="entry name" value="AMP_BINDING"/>
    <property type="match status" value="1"/>
</dbReference>
<name>A0A6A5YLN3_9PLEO</name>
<sequence>MPESQGSDSRLLIKIIDEKAKLIPTHTFMRYPCEDWEENGYQTMTWKDLAGAVNKVAYWLDEQLGNSTNNDTIAYLGPNDARYIIMLAGTIKSNRNLFIPDGRLTKEGATNLIQFTKCEAWFYAEEDDSLTRELGVFDSGLRMCGLPSLEWCLDSSTAKIYPYVKTFHDAKFDVVTIIHTSGTTGTPKPIHLTNGYYSAQLSYKELSRKHWPKGIVHDAWIGKSMLTSCPPQWLGGIKPLLLSPVFSDCSAIIPPADATSFGPSVFKKLMQMNMIDGIMCPPLTITQLYKDPESQALLKRLDYIIYVGASLDKSIGDDLSMHTKITSVIGSTETGPQVDLTYTDRKLWHTHAYVPENGNRMVPIERSHTVSDSSADLYELVLDRPKEGANLYQAAWWNPMWNGRNTIETNELYTPVKDSDGQTRWVFTARKDDLTKLSWLQKFHAHDIETQIKQHADVAEVLVGGEGRPAPFVIVEMNEGVLKDKGANRLLDELYNGVIAQSNEKDLDEIRIPKETVMIAKAEKPFKMSFKQTVKRKDVEKDYSQEIEEAYARLERSNGTK</sequence>
<keyword evidence="1" id="KW-0596">Phosphopantetheine</keyword>
<dbReference type="PANTHER" id="PTHR43439:SF2">
    <property type="entry name" value="ENZYME, PUTATIVE (JCVI)-RELATED"/>
    <property type="match status" value="1"/>
</dbReference>
<feature type="domain" description="AMP-dependent synthetase/ligase" evidence="3">
    <location>
        <begin position="24"/>
        <end position="345"/>
    </location>
</feature>
<dbReference type="Pfam" id="PF00501">
    <property type="entry name" value="AMP-binding"/>
    <property type="match status" value="1"/>
</dbReference>
<dbReference type="Gene3D" id="3.40.50.12780">
    <property type="entry name" value="N-terminal domain of ligase-like"/>
    <property type="match status" value="1"/>
</dbReference>
<dbReference type="EMBL" id="ML977351">
    <property type="protein sequence ID" value="KAF2107873.1"/>
    <property type="molecule type" value="Genomic_DNA"/>
</dbReference>
<organism evidence="4 5">
    <name type="scientific">Lophiotrema nucula</name>
    <dbReference type="NCBI Taxonomy" id="690887"/>
    <lineage>
        <taxon>Eukaryota</taxon>
        <taxon>Fungi</taxon>
        <taxon>Dikarya</taxon>
        <taxon>Ascomycota</taxon>
        <taxon>Pezizomycotina</taxon>
        <taxon>Dothideomycetes</taxon>
        <taxon>Pleosporomycetidae</taxon>
        <taxon>Pleosporales</taxon>
        <taxon>Lophiotremataceae</taxon>
        <taxon>Lophiotrema</taxon>
    </lineage>
</organism>
<dbReference type="Proteomes" id="UP000799770">
    <property type="component" value="Unassembled WGS sequence"/>
</dbReference>
<dbReference type="InterPro" id="IPR051414">
    <property type="entry name" value="Adenylate-forming_Reductase"/>
</dbReference>
<keyword evidence="2" id="KW-0597">Phosphoprotein</keyword>
<evidence type="ECO:0000313" key="4">
    <source>
        <dbReference type="EMBL" id="KAF2107873.1"/>
    </source>
</evidence>
<dbReference type="PANTHER" id="PTHR43439">
    <property type="entry name" value="PHENYLACETATE-COENZYME A LIGASE"/>
    <property type="match status" value="1"/>
</dbReference>
<dbReference type="SUPFAM" id="SSF56801">
    <property type="entry name" value="Acetyl-CoA synthetase-like"/>
    <property type="match status" value="1"/>
</dbReference>